<name>A0A818PWE9_9BILA</name>
<reference evidence="1" key="1">
    <citation type="submission" date="2021-02" db="EMBL/GenBank/DDBJ databases">
        <authorList>
            <person name="Nowell W R."/>
        </authorList>
    </citation>
    <scope>NUCLEOTIDE SEQUENCE</scope>
</reference>
<comment type="caution">
    <text evidence="1">The sequence shown here is derived from an EMBL/GenBank/DDBJ whole genome shotgun (WGS) entry which is preliminary data.</text>
</comment>
<evidence type="ECO:0000313" key="2">
    <source>
        <dbReference type="Proteomes" id="UP000663823"/>
    </source>
</evidence>
<evidence type="ECO:0000313" key="1">
    <source>
        <dbReference type="EMBL" id="CAF3625475.1"/>
    </source>
</evidence>
<dbReference type="Proteomes" id="UP000663823">
    <property type="component" value="Unassembled WGS sequence"/>
</dbReference>
<proteinExistence type="predicted"/>
<sequence>MDVQVDDLSFRSIQMNGGLSNVVIKEVVKLQLNSSSSSHKNCCICRNDLKKNAANISSEDRDLIFFTRNIWIPEGARCCADHLADHQLKQEAIDQIKPMAIRQAELNSADVQLLLNKSQIILENHNKKFNFDDPRSLTEDEYRLLTSLSKDDFNEFVKDVSSSGIRNSSNRSIRTAIGIYLCKIRLGLSNRFLACMFQLPDKKTVSRIIDNARQAILNSFVPYNLGFGHITRQDVINHHTTTIARELMCGGASNTAIIIIDGTYIHIQRDILVVDRGFRDSISVMQALGLDVAMPPFLDGKGQFSSEEANQSRCITKLLEENNLLRRSSQWETINHDQIMDSFPIMSEEDLGDLTFGVFQLKRSRSYAEEKCPTTNLTGIVEYSIQRCLMIPNLIRVPTKSAHADRIIYYPTIQFTDDHILGWWCDCNLGGRFLGCCSHISSAIWFLSCERWQTRKRHMPSGSYMNLATDAIQISDFYDSSDDDDDDTSRYSLP</sequence>
<protein>
    <recommendedName>
        <fullName evidence="3">SWIM-type domain-containing protein</fullName>
    </recommendedName>
</protein>
<dbReference type="AlphaFoldDB" id="A0A818PWE9"/>
<organism evidence="1 2">
    <name type="scientific">Rotaria sordida</name>
    <dbReference type="NCBI Taxonomy" id="392033"/>
    <lineage>
        <taxon>Eukaryota</taxon>
        <taxon>Metazoa</taxon>
        <taxon>Spiralia</taxon>
        <taxon>Gnathifera</taxon>
        <taxon>Rotifera</taxon>
        <taxon>Eurotatoria</taxon>
        <taxon>Bdelloidea</taxon>
        <taxon>Philodinida</taxon>
        <taxon>Philodinidae</taxon>
        <taxon>Rotaria</taxon>
    </lineage>
</organism>
<gene>
    <name evidence="1" type="ORF">OTI717_LOCUS8033</name>
</gene>
<dbReference type="EMBL" id="CAJOAX010000625">
    <property type="protein sequence ID" value="CAF3625475.1"/>
    <property type="molecule type" value="Genomic_DNA"/>
</dbReference>
<evidence type="ECO:0008006" key="3">
    <source>
        <dbReference type="Google" id="ProtNLM"/>
    </source>
</evidence>
<accession>A0A818PWE9</accession>